<name>A0AAV3NPI6_LITER</name>
<feature type="compositionally biased region" description="Basic and acidic residues" evidence="1">
    <location>
        <begin position="21"/>
        <end position="39"/>
    </location>
</feature>
<dbReference type="Proteomes" id="UP001454036">
    <property type="component" value="Unassembled WGS sequence"/>
</dbReference>
<accession>A0AAV3NPI6</accession>
<evidence type="ECO:0000313" key="3">
    <source>
        <dbReference type="Proteomes" id="UP001454036"/>
    </source>
</evidence>
<comment type="caution">
    <text evidence="2">The sequence shown here is derived from an EMBL/GenBank/DDBJ whole genome shotgun (WGS) entry which is preliminary data.</text>
</comment>
<dbReference type="AlphaFoldDB" id="A0AAV3NPI6"/>
<reference evidence="2 3" key="1">
    <citation type="submission" date="2024-01" db="EMBL/GenBank/DDBJ databases">
        <title>The complete chloroplast genome sequence of Lithospermum erythrorhizon: insights into the phylogenetic relationship among Boraginaceae species and the maternal lineages of purple gromwells.</title>
        <authorList>
            <person name="Okada T."/>
            <person name="Watanabe K."/>
        </authorList>
    </citation>
    <scope>NUCLEOTIDE SEQUENCE [LARGE SCALE GENOMIC DNA]</scope>
</reference>
<evidence type="ECO:0000313" key="2">
    <source>
        <dbReference type="EMBL" id="GAA0140807.1"/>
    </source>
</evidence>
<keyword evidence="3" id="KW-1185">Reference proteome</keyword>
<gene>
    <name evidence="2" type="ORF">LIER_02094</name>
</gene>
<sequence length="89" mass="9924">MKTDIEAHIKARHPPGLPHGTTDRATLHKQKEGNAEDRGNGYAGGSNENIVSRFQLQVDELNARLKDIAPTRGPMKHNTLLPFSYSLRH</sequence>
<feature type="region of interest" description="Disordered" evidence="1">
    <location>
        <begin position="1"/>
        <end position="47"/>
    </location>
</feature>
<organism evidence="2 3">
    <name type="scientific">Lithospermum erythrorhizon</name>
    <name type="common">Purple gromwell</name>
    <name type="synonym">Lithospermum officinale var. erythrorhizon</name>
    <dbReference type="NCBI Taxonomy" id="34254"/>
    <lineage>
        <taxon>Eukaryota</taxon>
        <taxon>Viridiplantae</taxon>
        <taxon>Streptophyta</taxon>
        <taxon>Embryophyta</taxon>
        <taxon>Tracheophyta</taxon>
        <taxon>Spermatophyta</taxon>
        <taxon>Magnoliopsida</taxon>
        <taxon>eudicotyledons</taxon>
        <taxon>Gunneridae</taxon>
        <taxon>Pentapetalae</taxon>
        <taxon>asterids</taxon>
        <taxon>lamiids</taxon>
        <taxon>Boraginales</taxon>
        <taxon>Boraginaceae</taxon>
        <taxon>Boraginoideae</taxon>
        <taxon>Lithospermeae</taxon>
        <taxon>Lithospermum</taxon>
    </lineage>
</organism>
<dbReference type="EMBL" id="BAABME010000220">
    <property type="protein sequence ID" value="GAA0140807.1"/>
    <property type="molecule type" value="Genomic_DNA"/>
</dbReference>
<proteinExistence type="predicted"/>
<evidence type="ECO:0000256" key="1">
    <source>
        <dbReference type="SAM" id="MobiDB-lite"/>
    </source>
</evidence>
<protein>
    <submittedName>
        <fullName evidence="2">Uncharacterized protein</fullName>
    </submittedName>
</protein>